<accession>A0A2T1GL11</accession>
<reference evidence="1 2" key="1">
    <citation type="submission" date="2018-03" db="EMBL/GenBank/DDBJ databases">
        <title>The ancient ancestry and fast evolution of plastids.</title>
        <authorList>
            <person name="Moore K.R."/>
            <person name="Magnabosco C."/>
            <person name="Momper L."/>
            <person name="Gold D.A."/>
            <person name="Bosak T."/>
            <person name="Fournier G.P."/>
        </authorList>
    </citation>
    <scope>NUCLEOTIDE SEQUENCE [LARGE SCALE GENOMIC DNA]</scope>
    <source>
        <strain evidence="1 2">CCALA 037</strain>
    </source>
</reference>
<comment type="caution">
    <text evidence="1">The sequence shown here is derived from an EMBL/GenBank/DDBJ whole genome shotgun (WGS) entry which is preliminary data.</text>
</comment>
<evidence type="ECO:0000313" key="1">
    <source>
        <dbReference type="EMBL" id="PSB58530.1"/>
    </source>
</evidence>
<proteinExistence type="predicted"/>
<evidence type="ECO:0000313" key="2">
    <source>
        <dbReference type="Proteomes" id="UP000238937"/>
    </source>
</evidence>
<dbReference type="OrthoDB" id="417276at2"/>
<protein>
    <recommendedName>
        <fullName evidence="3">HetZ-related protein 2</fullName>
    </recommendedName>
</protein>
<dbReference type="Proteomes" id="UP000238937">
    <property type="component" value="Unassembled WGS sequence"/>
</dbReference>
<dbReference type="AlphaFoldDB" id="A0A2T1GL11"/>
<organism evidence="1 2">
    <name type="scientific">Chamaesiphon polymorphus CCALA 037</name>
    <dbReference type="NCBI Taxonomy" id="2107692"/>
    <lineage>
        <taxon>Bacteria</taxon>
        <taxon>Bacillati</taxon>
        <taxon>Cyanobacteriota</taxon>
        <taxon>Cyanophyceae</taxon>
        <taxon>Gomontiellales</taxon>
        <taxon>Chamaesiphonaceae</taxon>
        <taxon>Chamaesiphon</taxon>
    </lineage>
</organism>
<gene>
    <name evidence="1" type="ORF">C7B77_04405</name>
</gene>
<name>A0A2T1GL11_9CYAN</name>
<evidence type="ECO:0008006" key="3">
    <source>
        <dbReference type="Google" id="ProtNLM"/>
    </source>
</evidence>
<dbReference type="InterPro" id="IPR048033">
    <property type="entry name" value="HetZ-rel_2"/>
</dbReference>
<sequence>MPLVLQIQTKWQTRLAIDCARQDEASRSSILNWLMGEDRERWETLEPPQLQIIERGMEYRLQILCQRYLGLSPTLAYKHLMQRLGGLVVLREKIRSWLAQSQERQRTIVDVVQEVIQEMLQRDRYILQQLAWIGECTRNARLRDALLFATVEEYCLRPVQSKPLIACRFVNYLRRSQTGGMTKIPQGEWLKFVSDEVICDDDAGLSRFDLQAQDDYLQQQAEAETQVLRDRVIGEFRAHLVEKIGAQAGIWLDLYLQGKPPESIATTLEMNIKQIYRLKQTINYHAIKVFAMKSQPELVSQWLRISLQEHNFGLTPNQWEKLDASLDFKQLQILIGLKSGLSVQTISQNLNLKTDRVVSEWSRINAIAQKMRTA</sequence>
<dbReference type="NCBIfam" id="NF037965">
    <property type="entry name" value="HetZ_rel_2"/>
    <property type="match status" value="1"/>
</dbReference>
<keyword evidence="2" id="KW-1185">Reference proteome</keyword>
<dbReference type="EMBL" id="PVWO01000032">
    <property type="protein sequence ID" value="PSB58530.1"/>
    <property type="molecule type" value="Genomic_DNA"/>
</dbReference>